<dbReference type="Gene3D" id="3.40.50.620">
    <property type="entry name" value="HUPs"/>
    <property type="match status" value="1"/>
</dbReference>
<protein>
    <submittedName>
        <fullName evidence="3">Universal stress protein</fullName>
    </submittedName>
</protein>
<dbReference type="PANTHER" id="PTHR46553">
    <property type="entry name" value="ADENINE NUCLEOTIDE ALPHA HYDROLASES-LIKE SUPERFAMILY PROTEIN"/>
    <property type="match status" value="1"/>
</dbReference>
<dbReference type="PANTHER" id="PTHR46553:SF3">
    <property type="entry name" value="ADENINE NUCLEOTIDE ALPHA HYDROLASES-LIKE SUPERFAMILY PROTEIN"/>
    <property type="match status" value="1"/>
</dbReference>
<gene>
    <name evidence="3" type="ORF">PWF71_08265</name>
</gene>
<reference evidence="3" key="1">
    <citation type="submission" date="2023-02" db="EMBL/GenBank/DDBJ databases">
        <title>Genome sequence of Microbacterium liquefaciens B1075.</title>
        <authorList>
            <person name="Cao J."/>
            <person name="Li X."/>
        </authorList>
    </citation>
    <scope>NUCLEOTIDE SEQUENCE</scope>
    <source>
        <strain evidence="3">B1075</strain>
    </source>
</reference>
<organism evidence="3 4">
    <name type="scientific">Microbacterium maritypicum</name>
    <name type="common">Microbacterium liquefaciens</name>
    <dbReference type="NCBI Taxonomy" id="33918"/>
    <lineage>
        <taxon>Bacteria</taxon>
        <taxon>Bacillati</taxon>
        <taxon>Actinomycetota</taxon>
        <taxon>Actinomycetes</taxon>
        <taxon>Micrococcales</taxon>
        <taxon>Microbacteriaceae</taxon>
        <taxon>Microbacterium</taxon>
    </lineage>
</organism>
<dbReference type="Proteomes" id="UP001214756">
    <property type="component" value="Chromosome"/>
</dbReference>
<sequence>MTDIVEPFPIVVGVDGSAASVEALSYAARIAAALEAPLTAVTTWTYPVMLDPFDPGTDWSPENDAQRCLLDAVRAAFQGSPPERFTQSVIPGRAAEVLIEQSDRASMLVVGSRGHGGFAGLLLGSVSAACAAHARCPVLVFHTPMRYPATSEAPRLSAAPRRS</sequence>
<proteinExistence type="inferred from homology"/>
<dbReference type="PRINTS" id="PR01438">
    <property type="entry name" value="UNVRSLSTRESS"/>
</dbReference>
<dbReference type="EMBL" id="CP118606">
    <property type="protein sequence ID" value="WEF22648.1"/>
    <property type="molecule type" value="Genomic_DNA"/>
</dbReference>
<comment type="similarity">
    <text evidence="1">Belongs to the universal stress protein A family.</text>
</comment>
<dbReference type="RefSeq" id="WP_210698546.1">
    <property type="nucleotide sequence ID" value="NZ_CP118606.1"/>
</dbReference>
<evidence type="ECO:0000313" key="4">
    <source>
        <dbReference type="Proteomes" id="UP001214756"/>
    </source>
</evidence>
<accession>A0AAJ5VE35</accession>
<dbReference type="SUPFAM" id="SSF52402">
    <property type="entry name" value="Adenine nucleotide alpha hydrolases-like"/>
    <property type="match status" value="1"/>
</dbReference>
<dbReference type="Pfam" id="PF00582">
    <property type="entry name" value="Usp"/>
    <property type="match status" value="1"/>
</dbReference>
<evidence type="ECO:0000259" key="2">
    <source>
        <dbReference type="Pfam" id="PF00582"/>
    </source>
</evidence>
<dbReference type="AlphaFoldDB" id="A0AAJ5VE35"/>
<feature type="domain" description="UspA" evidence="2">
    <location>
        <begin position="9"/>
        <end position="142"/>
    </location>
</feature>
<dbReference type="InterPro" id="IPR014729">
    <property type="entry name" value="Rossmann-like_a/b/a_fold"/>
</dbReference>
<evidence type="ECO:0000256" key="1">
    <source>
        <dbReference type="ARBA" id="ARBA00008791"/>
    </source>
</evidence>
<name>A0AAJ5VE35_MICMQ</name>
<evidence type="ECO:0000313" key="3">
    <source>
        <dbReference type="EMBL" id="WEF22648.1"/>
    </source>
</evidence>
<dbReference type="InterPro" id="IPR006016">
    <property type="entry name" value="UspA"/>
</dbReference>
<dbReference type="InterPro" id="IPR006015">
    <property type="entry name" value="Universal_stress_UspA"/>
</dbReference>